<organism evidence="6 7">
    <name type="scientific">Chondrus crispus</name>
    <name type="common">Carrageen Irish moss</name>
    <name type="synonym">Polymorpha crispa</name>
    <dbReference type="NCBI Taxonomy" id="2769"/>
    <lineage>
        <taxon>Eukaryota</taxon>
        <taxon>Rhodophyta</taxon>
        <taxon>Florideophyceae</taxon>
        <taxon>Rhodymeniophycidae</taxon>
        <taxon>Gigartinales</taxon>
        <taxon>Gigartinaceae</taxon>
        <taxon>Chondrus</taxon>
    </lineage>
</organism>
<gene>
    <name evidence="6" type="ORF">CHC_T00008990001</name>
</gene>
<dbReference type="HAMAP" id="MF_01368">
    <property type="entry name" value="Ribosomal_bL17"/>
    <property type="match status" value="1"/>
</dbReference>
<dbReference type="Proteomes" id="UP000012073">
    <property type="component" value="Unassembled WGS sequence"/>
</dbReference>
<dbReference type="GO" id="GO:0022625">
    <property type="term" value="C:cytosolic large ribosomal subunit"/>
    <property type="evidence" value="ECO:0007669"/>
    <property type="project" value="TreeGrafter"/>
</dbReference>
<dbReference type="InterPro" id="IPR000456">
    <property type="entry name" value="Ribosomal_bL17"/>
</dbReference>
<sequence length="154" mass="17743">MKHRIKLRKLSRTSAHRRALFRNQVTSLIEHERIETTVAKAKELRRIADKLITTAKQGTLRAHRAVDGYVQTKMARRKLFVELAPRFMGRPGGYTRVLRTRLRRGDCAPMAVIELSETDNSILTAEQLVQREARKSKYRRNPELTPPSLANALD</sequence>
<evidence type="ECO:0000256" key="2">
    <source>
        <dbReference type="ARBA" id="ARBA00022980"/>
    </source>
</evidence>
<comment type="similarity">
    <text evidence="1 4">Belongs to the bacterial ribosomal protein bL17 family.</text>
</comment>
<keyword evidence="3 4" id="KW-0687">Ribonucleoprotein</keyword>
<evidence type="ECO:0000313" key="7">
    <source>
        <dbReference type="Proteomes" id="UP000012073"/>
    </source>
</evidence>
<proteinExistence type="inferred from homology"/>
<dbReference type="STRING" id="2769.R7QG00"/>
<dbReference type="PhylomeDB" id="R7QG00"/>
<dbReference type="PROSITE" id="PS01167">
    <property type="entry name" value="RIBOSOMAL_L17"/>
    <property type="match status" value="1"/>
</dbReference>
<dbReference type="Gene3D" id="3.90.1030.10">
    <property type="entry name" value="Ribosomal protein L17"/>
    <property type="match status" value="1"/>
</dbReference>
<dbReference type="EMBL" id="HG001841">
    <property type="protein sequence ID" value="CDF37447.1"/>
    <property type="molecule type" value="Genomic_DNA"/>
</dbReference>
<dbReference type="InterPro" id="IPR047859">
    <property type="entry name" value="Ribosomal_bL17_CS"/>
</dbReference>
<dbReference type="InterPro" id="IPR036373">
    <property type="entry name" value="Ribosomal_bL17_sf"/>
</dbReference>
<dbReference type="OMA" id="EHKRINT"/>
<evidence type="ECO:0000256" key="5">
    <source>
        <dbReference type="SAM" id="MobiDB-lite"/>
    </source>
</evidence>
<dbReference type="NCBIfam" id="TIGR00059">
    <property type="entry name" value="L17"/>
    <property type="match status" value="1"/>
</dbReference>
<dbReference type="Gramene" id="CDF37447">
    <property type="protein sequence ID" value="CDF37447"/>
    <property type="gene ID" value="CHC_T00008990001"/>
</dbReference>
<name>R7QG00_CHOCR</name>
<dbReference type="OrthoDB" id="275000at2759"/>
<reference evidence="7" key="1">
    <citation type="journal article" date="2013" name="Proc. Natl. Acad. Sci. U.S.A.">
        <title>Genome structure and metabolic features in the red seaweed Chondrus crispus shed light on evolution of the Archaeplastida.</title>
        <authorList>
            <person name="Collen J."/>
            <person name="Porcel B."/>
            <person name="Carre W."/>
            <person name="Ball S.G."/>
            <person name="Chaparro C."/>
            <person name="Tonon T."/>
            <person name="Barbeyron T."/>
            <person name="Michel G."/>
            <person name="Noel B."/>
            <person name="Valentin K."/>
            <person name="Elias M."/>
            <person name="Artiguenave F."/>
            <person name="Arun A."/>
            <person name="Aury J.M."/>
            <person name="Barbosa-Neto J.F."/>
            <person name="Bothwell J.H."/>
            <person name="Bouget F.Y."/>
            <person name="Brillet L."/>
            <person name="Cabello-Hurtado F."/>
            <person name="Capella-Gutierrez S."/>
            <person name="Charrier B."/>
            <person name="Cladiere L."/>
            <person name="Cock J.M."/>
            <person name="Coelho S.M."/>
            <person name="Colleoni C."/>
            <person name="Czjzek M."/>
            <person name="Da Silva C."/>
            <person name="Delage L."/>
            <person name="Denoeud F."/>
            <person name="Deschamps P."/>
            <person name="Dittami S.M."/>
            <person name="Gabaldon T."/>
            <person name="Gachon C.M."/>
            <person name="Groisillier A."/>
            <person name="Herve C."/>
            <person name="Jabbari K."/>
            <person name="Katinka M."/>
            <person name="Kloareg B."/>
            <person name="Kowalczyk N."/>
            <person name="Labadie K."/>
            <person name="Leblanc C."/>
            <person name="Lopez P.J."/>
            <person name="McLachlan D.H."/>
            <person name="Meslet-Cladiere L."/>
            <person name="Moustafa A."/>
            <person name="Nehr Z."/>
            <person name="Nyvall Collen P."/>
            <person name="Panaud O."/>
            <person name="Partensky F."/>
            <person name="Poulain J."/>
            <person name="Rensing S.A."/>
            <person name="Rousvoal S."/>
            <person name="Samson G."/>
            <person name="Symeonidi A."/>
            <person name="Weissenbach J."/>
            <person name="Zambounis A."/>
            <person name="Wincker P."/>
            <person name="Boyen C."/>
        </authorList>
    </citation>
    <scope>NUCLEOTIDE SEQUENCE [LARGE SCALE GENOMIC DNA]</scope>
    <source>
        <strain evidence="7">cv. Stackhouse</strain>
    </source>
</reference>
<dbReference type="Pfam" id="PF01196">
    <property type="entry name" value="Ribosomal_L17"/>
    <property type="match status" value="1"/>
</dbReference>
<accession>R7QG00</accession>
<evidence type="ECO:0000256" key="4">
    <source>
        <dbReference type="RuleBase" id="RU000660"/>
    </source>
</evidence>
<dbReference type="AlphaFoldDB" id="R7QG00"/>
<dbReference type="GeneID" id="17324998"/>
<dbReference type="RefSeq" id="XP_005717266.1">
    <property type="nucleotide sequence ID" value="XM_005717209.1"/>
</dbReference>
<dbReference type="SUPFAM" id="SSF64263">
    <property type="entry name" value="Prokaryotic ribosomal protein L17"/>
    <property type="match status" value="1"/>
</dbReference>
<protein>
    <submittedName>
        <fullName evidence="6">Mitochondrial ribosomal protein L17</fullName>
    </submittedName>
</protein>
<evidence type="ECO:0000313" key="6">
    <source>
        <dbReference type="EMBL" id="CDF37447.1"/>
    </source>
</evidence>
<dbReference type="GO" id="GO:0003735">
    <property type="term" value="F:structural constituent of ribosome"/>
    <property type="evidence" value="ECO:0007669"/>
    <property type="project" value="InterPro"/>
</dbReference>
<dbReference type="KEGG" id="ccp:CHC_T00008990001"/>
<dbReference type="PANTHER" id="PTHR14413:SF16">
    <property type="entry name" value="LARGE RIBOSOMAL SUBUNIT PROTEIN BL17M"/>
    <property type="match status" value="1"/>
</dbReference>
<keyword evidence="7" id="KW-1185">Reference proteome</keyword>
<dbReference type="GO" id="GO:0006412">
    <property type="term" value="P:translation"/>
    <property type="evidence" value="ECO:0007669"/>
    <property type="project" value="InterPro"/>
</dbReference>
<evidence type="ECO:0000256" key="1">
    <source>
        <dbReference type="ARBA" id="ARBA00008777"/>
    </source>
</evidence>
<feature type="region of interest" description="Disordered" evidence="5">
    <location>
        <begin position="134"/>
        <end position="154"/>
    </location>
</feature>
<keyword evidence="2 4" id="KW-0689">Ribosomal protein</keyword>
<dbReference type="PANTHER" id="PTHR14413">
    <property type="entry name" value="RIBOSOMAL PROTEIN L17"/>
    <property type="match status" value="1"/>
</dbReference>
<evidence type="ECO:0000256" key="3">
    <source>
        <dbReference type="ARBA" id="ARBA00023274"/>
    </source>
</evidence>